<dbReference type="Proteomes" id="UP000018721">
    <property type="component" value="Unassembled WGS sequence"/>
</dbReference>
<dbReference type="AlphaFoldDB" id="V9DTH0"/>
<organism evidence="1 2">
    <name type="scientific">Phytophthora nicotianae P1569</name>
    <dbReference type="NCBI Taxonomy" id="1317065"/>
    <lineage>
        <taxon>Eukaryota</taxon>
        <taxon>Sar</taxon>
        <taxon>Stramenopiles</taxon>
        <taxon>Oomycota</taxon>
        <taxon>Peronosporomycetes</taxon>
        <taxon>Peronosporales</taxon>
        <taxon>Peronosporaceae</taxon>
        <taxon>Phytophthora</taxon>
    </lineage>
</organism>
<reference evidence="1 2" key="1">
    <citation type="submission" date="2013-11" db="EMBL/GenBank/DDBJ databases">
        <title>The Genome Sequence of Phytophthora parasitica P1569.</title>
        <authorList>
            <consortium name="The Broad Institute Genomics Platform"/>
            <person name="Russ C."/>
            <person name="Tyler B."/>
            <person name="Panabieres F."/>
            <person name="Shan W."/>
            <person name="Tripathy S."/>
            <person name="Grunwald N."/>
            <person name="Machado M."/>
            <person name="Johnson C.S."/>
            <person name="Arredondo F."/>
            <person name="Hong C."/>
            <person name="Coffey M."/>
            <person name="Young S.K."/>
            <person name="Zeng Q."/>
            <person name="Gargeya S."/>
            <person name="Fitzgerald M."/>
            <person name="Abouelleil A."/>
            <person name="Alvarado L."/>
            <person name="Chapman S.B."/>
            <person name="Gainer-Dewar J."/>
            <person name="Goldberg J."/>
            <person name="Griggs A."/>
            <person name="Gujja S."/>
            <person name="Hansen M."/>
            <person name="Howarth C."/>
            <person name="Imamovic A."/>
            <person name="Ireland A."/>
            <person name="Larimer J."/>
            <person name="McCowan C."/>
            <person name="Murphy C."/>
            <person name="Pearson M."/>
            <person name="Poon T.W."/>
            <person name="Priest M."/>
            <person name="Roberts A."/>
            <person name="Saif S."/>
            <person name="Shea T."/>
            <person name="Sykes S."/>
            <person name="Wortman J."/>
            <person name="Nusbaum C."/>
            <person name="Birren B."/>
        </authorList>
    </citation>
    <scope>NUCLEOTIDE SEQUENCE [LARGE SCALE GENOMIC DNA]</scope>
    <source>
        <strain evidence="1 2">P1569</strain>
    </source>
</reference>
<accession>V9DTH0</accession>
<comment type="caution">
    <text evidence="1">The sequence shown here is derived from an EMBL/GenBank/DDBJ whole genome shotgun (WGS) entry which is preliminary data.</text>
</comment>
<dbReference type="EMBL" id="ANIZ01004385">
    <property type="protein sequence ID" value="ETI30154.1"/>
    <property type="molecule type" value="Genomic_DNA"/>
</dbReference>
<name>V9DTH0_PHYNI</name>
<dbReference type="HOGENOM" id="CLU_2066088_0_0_1"/>
<keyword evidence="2" id="KW-1185">Reference proteome</keyword>
<gene>
    <name evidence="1" type="ORF">F443_22727</name>
</gene>
<evidence type="ECO:0000313" key="1">
    <source>
        <dbReference type="EMBL" id="ETI30154.1"/>
    </source>
</evidence>
<evidence type="ECO:0000313" key="2">
    <source>
        <dbReference type="Proteomes" id="UP000018721"/>
    </source>
</evidence>
<protein>
    <submittedName>
        <fullName evidence="1">Uncharacterized protein</fullName>
    </submittedName>
</protein>
<proteinExistence type="predicted"/>
<sequence length="119" mass="13480">MGAAWVCTVHGDDEDQGSADNDGDEEVDASPCFVRVDRYQVYHQLPLPPATVENLAHVKRVTTRSERPVSTLHPLQDDNFLWPSMKAEGVGQRQFYSDAPYVAHEDELVWLNGKLWISR</sequence>